<dbReference type="PROSITE" id="PS50931">
    <property type="entry name" value="HTH_LYSR"/>
    <property type="match status" value="1"/>
</dbReference>
<dbReference type="SUPFAM" id="SSF46785">
    <property type="entry name" value="Winged helix' DNA-binding domain"/>
    <property type="match status" value="1"/>
</dbReference>
<dbReference type="RefSeq" id="WP_382173490.1">
    <property type="nucleotide sequence ID" value="NZ_JBHRXX010000005.1"/>
</dbReference>
<protein>
    <submittedName>
        <fullName evidence="6">LysR family transcriptional regulator</fullName>
    </submittedName>
</protein>
<dbReference type="InterPro" id="IPR000847">
    <property type="entry name" value="LysR_HTH_N"/>
</dbReference>
<gene>
    <name evidence="6" type="ORF">ACFOPI_10090</name>
</gene>
<evidence type="ECO:0000256" key="4">
    <source>
        <dbReference type="ARBA" id="ARBA00023163"/>
    </source>
</evidence>
<dbReference type="InterPro" id="IPR005119">
    <property type="entry name" value="LysR_subst-bd"/>
</dbReference>
<organism evidence="6 7">
    <name type="scientific">Hydrogenophaga luteola</name>
    <dbReference type="NCBI Taxonomy" id="1591122"/>
    <lineage>
        <taxon>Bacteria</taxon>
        <taxon>Pseudomonadati</taxon>
        <taxon>Pseudomonadota</taxon>
        <taxon>Betaproteobacteria</taxon>
        <taxon>Burkholderiales</taxon>
        <taxon>Comamonadaceae</taxon>
        <taxon>Hydrogenophaga</taxon>
    </lineage>
</organism>
<keyword evidence="2" id="KW-0805">Transcription regulation</keyword>
<dbReference type="Gene3D" id="1.10.10.10">
    <property type="entry name" value="Winged helix-like DNA-binding domain superfamily/Winged helix DNA-binding domain"/>
    <property type="match status" value="1"/>
</dbReference>
<proteinExistence type="inferred from homology"/>
<evidence type="ECO:0000256" key="1">
    <source>
        <dbReference type="ARBA" id="ARBA00009437"/>
    </source>
</evidence>
<feature type="domain" description="HTH lysR-type" evidence="5">
    <location>
        <begin position="20"/>
        <end position="75"/>
    </location>
</feature>
<dbReference type="InterPro" id="IPR036390">
    <property type="entry name" value="WH_DNA-bd_sf"/>
</dbReference>
<keyword evidence="7" id="KW-1185">Reference proteome</keyword>
<dbReference type="PANTHER" id="PTHR30126:SF97">
    <property type="entry name" value="HTH-TYPE TRANSCRIPTIONAL REGULATOR ABGR"/>
    <property type="match status" value="1"/>
</dbReference>
<dbReference type="Pfam" id="PF00126">
    <property type="entry name" value="HTH_1"/>
    <property type="match status" value="1"/>
</dbReference>
<dbReference type="EMBL" id="JBHRXX010000005">
    <property type="protein sequence ID" value="MFC3683942.1"/>
    <property type="molecule type" value="Genomic_DNA"/>
</dbReference>
<sequence>MSPPVSASSLRNRLLGRARLRHLHVFVKVAELQSVKRAADAVGVTQPSATQCLADLEQLLGCSLFLRHSQGMALTTAGELLLPLARRMLGLVDETATRAAEIAQGAVGVVRIAAISAAIGSHLGEALPAFARLHPKMQIELLETDAQRHAGLLANREVDCTICRRPAVLPAGTAFTPLWPDQFGIVAGASHPLARKRRVGMAALLDCTWLVPPTSIAAREVFDNFFAASAPVKHYNIVCASPTMLWTLLSQEPLLSLVPLSVMQRFLQHGQLVQINRSQRMPFDDIGVLATANGRGPALEVLLAFLQAQARPGAHRA</sequence>
<dbReference type="PANTHER" id="PTHR30126">
    <property type="entry name" value="HTH-TYPE TRANSCRIPTIONAL REGULATOR"/>
    <property type="match status" value="1"/>
</dbReference>
<keyword evidence="4" id="KW-0804">Transcription</keyword>
<dbReference type="InterPro" id="IPR036388">
    <property type="entry name" value="WH-like_DNA-bd_sf"/>
</dbReference>
<dbReference type="PRINTS" id="PR00039">
    <property type="entry name" value="HTHLYSR"/>
</dbReference>
<evidence type="ECO:0000313" key="6">
    <source>
        <dbReference type="EMBL" id="MFC3683942.1"/>
    </source>
</evidence>
<dbReference type="Gene3D" id="3.40.190.290">
    <property type="match status" value="1"/>
</dbReference>
<evidence type="ECO:0000313" key="7">
    <source>
        <dbReference type="Proteomes" id="UP001595729"/>
    </source>
</evidence>
<name>A0ABV7W3D5_9BURK</name>
<accession>A0ABV7W3D5</accession>
<comment type="similarity">
    <text evidence="1">Belongs to the LysR transcriptional regulatory family.</text>
</comment>
<evidence type="ECO:0000256" key="3">
    <source>
        <dbReference type="ARBA" id="ARBA00023125"/>
    </source>
</evidence>
<dbReference type="Proteomes" id="UP001595729">
    <property type="component" value="Unassembled WGS sequence"/>
</dbReference>
<evidence type="ECO:0000256" key="2">
    <source>
        <dbReference type="ARBA" id="ARBA00023015"/>
    </source>
</evidence>
<dbReference type="SUPFAM" id="SSF53850">
    <property type="entry name" value="Periplasmic binding protein-like II"/>
    <property type="match status" value="1"/>
</dbReference>
<keyword evidence="3" id="KW-0238">DNA-binding</keyword>
<comment type="caution">
    <text evidence="6">The sequence shown here is derived from an EMBL/GenBank/DDBJ whole genome shotgun (WGS) entry which is preliminary data.</text>
</comment>
<reference evidence="7" key="1">
    <citation type="journal article" date="2019" name="Int. J. Syst. Evol. Microbiol.">
        <title>The Global Catalogue of Microorganisms (GCM) 10K type strain sequencing project: providing services to taxonomists for standard genome sequencing and annotation.</title>
        <authorList>
            <consortium name="The Broad Institute Genomics Platform"/>
            <consortium name="The Broad Institute Genome Sequencing Center for Infectious Disease"/>
            <person name="Wu L."/>
            <person name="Ma J."/>
        </authorList>
    </citation>
    <scope>NUCLEOTIDE SEQUENCE [LARGE SCALE GENOMIC DNA]</scope>
    <source>
        <strain evidence="7">KCTC 42501</strain>
    </source>
</reference>
<dbReference type="Pfam" id="PF03466">
    <property type="entry name" value="LysR_substrate"/>
    <property type="match status" value="1"/>
</dbReference>
<evidence type="ECO:0000259" key="5">
    <source>
        <dbReference type="PROSITE" id="PS50931"/>
    </source>
</evidence>